<sequence length="359" mass="39167">MQWIALWLLLIGLSFFPTTGHTADNVSSSSGGGLTGLYGVLDGLYDEMIPMAERLIGVARVLAGFAALWYIAVRVWRHIARAEPIDFYPLLRPFALGLVILFFMPMISLMNGILRPIDVATRSLAGDSKRAILLHIEHQQALANNPAPAGLVPTDNHLSEYEQPDGTGEIPIDNTDSTGFSAGLKSSFSFLNIQLTFKTVVVSLVNIIYEAAALCINTIRTFYLIILVILGPIVLGLSVFDGFKHTLSNWFARYINIYMWLPVANIFGAITSKILEHMLTIDQDFFSSSAYVIFMLIAIVGYTTVPSIASHIVHVAGQHSLLTRINTITMASSEKTVSMVKSAGTESNHSVRSAGGQGF</sequence>
<feature type="domain" description="Conjugative transposon TraJ C-terminal" evidence="2">
    <location>
        <begin position="34"/>
        <end position="348"/>
    </location>
</feature>
<keyword evidence="1" id="KW-0472">Membrane</keyword>
<dbReference type="OrthoDB" id="1147144at2"/>
<keyword evidence="1" id="KW-1133">Transmembrane helix</keyword>
<feature type="transmembrane region" description="Helical" evidence="1">
    <location>
        <begin position="221"/>
        <end position="239"/>
    </location>
</feature>
<dbReference type="Proteomes" id="UP000321291">
    <property type="component" value="Chromosome"/>
</dbReference>
<keyword evidence="1" id="KW-0812">Transmembrane</keyword>
<gene>
    <name evidence="3" type="ORF">FSB73_20895</name>
</gene>
<evidence type="ECO:0000256" key="1">
    <source>
        <dbReference type="SAM" id="Phobius"/>
    </source>
</evidence>
<name>A0A5B8VQS0_9BACT</name>
<feature type="transmembrane region" description="Helical" evidence="1">
    <location>
        <begin position="94"/>
        <end position="114"/>
    </location>
</feature>
<accession>A0A5B8VQS0</accession>
<feature type="transmembrane region" description="Helical" evidence="1">
    <location>
        <begin position="55"/>
        <end position="73"/>
    </location>
</feature>
<feature type="transmembrane region" description="Helical" evidence="1">
    <location>
        <begin position="291"/>
        <end position="313"/>
    </location>
</feature>
<protein>
    <submittedName>
        <fullName evidence="3">Conjugative transposon protein TraJ</fullName>
    </submittedName>
</protein>
<dbReference type="InterPro" id="IPR012424">
    <property type="entry name" value="Conjugative_transposon_TraJ_C"/>
</dbReference>
<evidence type="ECO:0000259" key="2">
    <source>
        <dbReference type="Pfam" id="PF07863"/>
    </source>
</evidence>
<dbReference type="EMBL" id="CP042434">
    <property type="protein sequence ID" value="QEC73759.1"/>
    <property type="molecule type" value="Genomic_DNA"/>
</dbReference>
<dbReference type="AlphaFoldDB" id="A0A5B8VQS0"/>
<evidence type="ECO:0000313" key="3">
    <source>
        <dbReference type="EMBL" id="QEC73759.1"/>
    </source>
</evidence>
<organism evidence="3 4">
    <name type="scientific">Arachidicoccus ginsenosidivorans</name>
    <dbReference type="NCBI Taxonomy" id="496057"/>
    <lineage>
        <taxon>Bacteria</taxon>
        <taxon>Pseudomonadati</taxon>
        <taxon>Bacteroidota</taxon>
        <taxon>Chitinophagia</taxon>
        <taxon>Chitinophagales</taxon>
        <taxon>Chitinophagaceae</taxon>
        <taxon>Arachidicoccus</taxon>
    </lineage>
</organism>
<evidence type="ECO:0000313" key="4">
    <source>
        <dbReference type="Proteomes" id="UP000321291"/>
    </source>
</evidence>
<feature type="transmembrane region" description="Helical" evidence="1">
    <location>
        <begin position="251"/>
        <end position="270"/>
    </location>
</feature>
<dbReference type="Pfam" id="PF07863">
    <property type="entry name" value="CtnDOT_TraJ"/>
    <property type="match status" value="1"/>
</dbReference>
<feature type="transmembrane region" description="Helical" evidence="1">
    <location>
        <begin position="188"/>
        <end position="209"/>
    </location>
</feature>
<proteinExistence type="predicted"/>
<keyword evidence="4" id="KW-1185">Reference proteome</keyword>
<reference evidence="3 4" key="1">
    <citation type="journal article" date="2017" name="Int. J. Syst. Evol. Microbiol.">
        <title>Arachidicoccus ginsenosidivorans sp. nov., with ginsenoside-converting activity isolated from ginseng cultivating soil.</title>
        <authorList>
            <person name="Siddiqi M.Z."/>
            <person name="Aslam Z."/>
            <person name="Im W.T."/>
        </authorList>
    </citation>
    <scope>NUCLEOTIDE SEQUENCE [LARGE SCALE GENOMIC DNA]</scope>
    <source>
        <strain evidence="3 4">Gsoil 809</strain>
    </source>
</reference>
<dbReference type="KEGG" id="agi:FSB73_20895"/>